<organism evidence="2 3">
    <name type="scientific">Gallaecimonas pentaromativorans</name>
    <dbReference type="NCBI Taxonomy" id="584787"/>
    <lineage>
        <taxon>Bacteria</taxon>
        <taxon>Pseudomonadati</taxon>
        <taxon>Pseudomonadota</taxon>
        <taxon>Gammaproteobacteria</taxon>
        <taxon>Enterobacterales</taxon>
        <taxon>Gallaecimonadaceae</taxon>
        <taxon>Gallaecimonas</taxon>
    </lineage>
</organism>
<dbReference type="RefSeq" id="WP_123421040.1">
    <property type="nucleotide sequence ID" value="NZ_RJUL01000003.1"/>
</dbReference>
<comment type="caution">
    <text evidence="2">The sequence shown here is derived from an EMBL/GenBank/DDBJ whole genome shotgun (WGS) entry which is preliminary data.</text>
</comment>
<evidence type="ECO:0000256" key="1">
    <source>
        <dbReference type="SAM" id="Phobius"/>
    </source>
</evidence>
<gene>
    <name evidence="2" type="ORF">EDC28_103173</name>
</gene>
<sequence>MPATATLQNAQQNRQAIKQAFDSNNVDVYALNDAELLQLWMAIGQAKGKNRQQIESDFNALTSLKLADAILAFGVNYGSSVADGKVLAALATDMKRGGSILGKYQFKVANGKRYIVFKGYSGLRRLITGTRYLSDNAKLMQLGITESGVVAGVKNGVKSGVLITLVFSVTLNTIDWIFKDDYHWSNWLGTLSTDITKAAIASTAGYLASAATVAASVALTGATIAVLPLAAGILVGVLVGVALNAVDEKFQITQSLINALDTAQRRIQNSIDNNIAQAKRGMLDGVYYLVHETGNLLRRSARHWINDQISGLLRRLGGFSIY</sequence>
<protein>
    <submittedName>
        <fullName evidence="2">Uncharacterized protein</fullName>
    </submittedName>
</protein>
<dbReference type="STRING" id="584787.GCA_001247655_00254"/>
<feature type="transmembrane region" description="Helical" evidence="1">
    <location>
        <begin position="225"/>
        <end position="246"/>
    </location>
</feature>
<dbReference type="Proteomes" id="UP000268033">
    <property type="component" value="Unassembled WGS sequence"/>
</dbReference>
<accession>A0A3N1PNX1</accession>
<reference evidence="2 3" key="1">
    <citation type="submission" date="2018-11" db="EMBL/GenBank/DDBJ databases">
        <title>Genomic Encyclopedia of Type Strains, Phase IV (KMG-IV): sequencing the most valuable type-strain genomes for metagenomic binning, comparative biology and taxonomic classification.</title>
        <authorList>
            <person name="Goeker M."/>
        </authorList>
    </citation>
    <scope>NUCLEOTIDE SEQUENCE [LARGE SCALE GENOMIC DNA]</scope>
    <source>
        <strain evidence="2 3">DSM 21945</strain>
    </source>
</reference>
<proteinExistence type="predicted"/>
<dbReference type="EMBL" id="RJUL01000003">
    <property type="protein sequence ID" value="ROQ28580.1"/>
    <property type="molecule type" value="Genomic_DNA"/>
</dbReference>
<evidence type="ECO:0000313" key="3">
    <source>
        <dbReference type="Proteomes" id="UP000268033"/>
    </source>
</evidence>
<feature type="transmembrane region" description="Helical" evidence="1">
    <location>
        <begin position="198"/>
        <end position="219"/>
    </location>
</feature>
<keyword evidence="1" id="KW-0472">Membrane</keyword>
<dbReference type="AlphaFoldDB" id="A0A3N1PNX1"/>
<name>A0A3N1PNX1_9GAMM</name>
<keyword evidence="3" id="KW-1185">Reference proteome</keyword>
<keyword evidence="1" id="KW-0812">Transmembrane</keyword>
<evidence type="ECO:0000313" key="2">
    <source>
        <dbReference type="EMBL" id="ROQ28580.1"/>
    </source>
</evidence>
<keyword evidence="1" id="KW-1133">Transmembrane helix</keyword>